<dbReference type="EMBL" id="JAGGMS010000001">
    <property type="protein sequence ID" value="MBP2182516.1"/>
    <property type="molecule type" value="Genomic_DNA"/>
</dbReference>
<dbReference type="PROSITE" id="PS50949">
    <property type="entry name" value="HTH_GNTR"/>
    <property type="match status" value="1"/>
</dbReference>
<accession>A0ABS4PVB9</accession>
<dbReference type="Proteomes" id="UP000741013">
    <property type="component" value="Unassembled WGS sequence"/>
</dbReference>
<keyword evidence="6" id="KW-1185">Reference proteome</keyword>
<dbReference type="CDD" id="cd07377">
    <property type="entry name" value="WHTH_GntR"/>
    <property type="match status" value="1"/>
</dbReference>
<evidence type="ECO:0000313" key="5">
    <source>
        <dbReference type="EMBL" id="MBP2182516.1"/>
    </source>
</evidence>
<name>A0ABS4PVB9_9PSEU</name>
<keyword evidence="2 5" id="KW-0238">DNA-binding</keyword>
<dbReference type="InterPro" id="IPR008920">
    <property type="entry name" value="TF_FadR/GntR_C"/>
</dbReference>
<evidence type="ECO:0000313" key="6">
    <source>
        <dbReference type="Proteomes" id="UP000741013"/>
    </source>
</evidence>
<dbReference type="InterPro" id="IPR036390">
    <property type="entry name" value="WH_DNA-bd_sf"/>
</dbReference>
<dbReference type="SMART" id="SM00345">
    <property type="entry name" value="HTH_GNTR"/>
    <property type="match status" value="1"/>
</dbReference>
<dbReference type="SUPFAM" id="SSF46785">
    <property type="entry name" value="Winged helix' DNA-binding domain"/>
    <property type="match status" value="1"/>
</dbReference>
<sequence length="230" mass="25295">MAGEAVNTATSGISAKLSKSQIAYQWIKARISDGTFSPGYRLVLGQIAQELGVSPVPIREAIRLLEAEGLVTFERNVGAQVAMVDESEYQHTMQTLALVEGYAAALAAPTLPAEALARAKELNDELAACLEHFQPSRFTALNREFHRVLFGTCPNPHVLDLVERGWNRLSGLRTSTFSFVPGRAHESVREHRVILELLERGAPALELELAVREHRLATLDAFLAYQAGRH</sequence>
<dbReference type="InterPro" id="IPR036388">
    <property type="entry name" value="WH-like_DNA-bd_sf"/>
</dbReference>
<dbReference type="RefSeq" id="WP_209665811.1">
    <property type="nucleotide sequence ID" value="NZ_JAGGMS010000001.1"/>
</dbReference>
<evidence type="ECO:0000256" key="2">
    <source>
        <dbReference type="ARBA" id="ARBA00023125"/>
    </source>
</evidence>
<dbReference type="SUPFAM" id="SSF48008">
    <property type="entry name" value="GntR ligand-binding domain-like"/>
    <property type="match status" value="1"/>
</dbReference>
<dbReference type="Pfam" id="PF00392">
    <property type="entry name" value="GntR"/>
    <property type="match status" value="1"/>
</dbReference>
<dbReference type="SMART" id="SM00895">
    <property type="entry name" value="FCD"/>
    <property type="match status" value="1"/>
</dbReference>
<organism evidence="5 6">
    <name type="scientific">Amycolatopsis magusensis</name>
    <dbReference type="NCBI Taxonomy" id="882444"/>
    <lineage>
        <taxon>Bacteria</taxon>
        <taxon>Bacillati</taxon>
        <taxon>Actinomycetota</taxon>
        <taxon>Actinomycetes</taxon>
        <taxon>Pseudonocardiales</taxon>
        <taxon>Pseudonocardiaceae</taxon>
        <taxon>Amycolatopsis</taxon>
    </lineage>
</organism>
<dbReference type="InterPro" id="IPR011711">
    <property type="entry name" value="GntR_C"/>
</dbReference>
<reference evidence="5 6" key="1">
    <citation type="submission" date="2021-03" db="EMBL/GenBank/DDBJ databases">
        <title>Sequencing the genomes of 1000 actinobacteria strains.</title>
        <authorList>
            <person name="Klenk H.-P."/>
        </authorList>
    </citation>
    <scope>NUCLEOTIDE SEQUENCE [LARGE SCALE GENOMIC DNA]</scope>
    <source>
        <strain evidence="5 6">DSM 45510</strain>
    </source>
</reference>
<keyword evidence="3" id="KW-0804">Transcription</keyword>
<dbReference type="Gene3D" id="1.10.10.10">
    <property type="entry name" value="Winged helix-like DNA-binding domain superfamily/Winged helix DNA-binding domain"/>
    <property type="match status" value="1"/>
</dbReference>
<gene>
    <name evidence="5" type="ORF">JOM49_004042</name>
</gene>
<dbReference type="Gene3D" id="1.20.120.530">
    <property type="entry name" value="GntR ligand-binding domain-like"/>
    <property type="match status" value="1"/>
</dbReference>
<feature type="domain" description="HTH gntR-type" evidence="4">
    <location>
        <begin position="17"/>
        <end position="84"/>
    </location>
</feature>
<dbReference type="PANTHER" id="PTHR43537">
    <property type="entry name" value="TRANSCRIPTIONAL REGULATOR, GNTR FAMILY"/>
    <property type="match status" value="1"/>
</dbReference>
<dbReference type="GO" id="GO:0003677">
    <property type="term" value="F:DNA binding"/>
    <property type="evidence" value="ECO:0007669"/>
    <property type="project" value="UniProtKB-KW"/>
</dbReference>
<keyword evidence="1" id="KW-0805">Transcription regulation</keyword>
<comment type="caution">
    <text evidence="5">The sequence shown here is derived from an EMBL/GenBank/DDBJ whole genome shotgun (WGS) entry which is preliminary data.</text>
</comment>
<dbReference type="PANTHER" id="PTHR43537:SF24">
    <property type="entry name" value="GLUCONATE OPERON TRANSCRIPTIONAL REPRESSOR"/>
    <property type="match status" value="1"/>
</dbReference>
<evidence type="ECO:0000259" key="4">
    <source>
        <dbReference type="PROSITE" id="PS50949"/>
    </source>
</evidence>
<proteinExistence type="predicted"/>
<dbReference type="Pfam" id="PF07729">
    <property type="entry name" value="FCD"/>
    <property type="match status" value="1"/>
</dbReference>
<evidence type="ECO:0000256" key="1">
    <source>
        <dbReference type="ARBA" id="ARBA00023015"/>
    </source>
</evidence>
<evidence type="ECO:0000256" key="3">
    <source>
        <dbReference type="ARBA" id="ARBA00023163"/>
    </source>
</evidence>
<protein>
    <submittedName>
        <fullName evidence="5">DNA-binding GntR family transcriptional regulator</fullName>
    </submittedName>
</protein>
<dbReference type="InterPro" id="IPR000524">
    <property type="entry name" value="Tscrpt_reg_HTH_GntR"/>
</dbReference>